<dbReference type="PRINTS" id="PR00508">
    <property type="entry name" value="S21N4MTFRASE"/>
</dbReference>
<protein>
    <recommendedName>
        <fullName evidence="4">DNA methylase N-4/N-6 domain-containing protein</fullName>
    </recommendedName>
</protein>
<sequence length="274" mass="31818">AEGLTEEQKKEFIVKDNVGFGEWEWDMLANEWDSVQLAEWGLDVWENLDDKELEAGLIEDDEIPEVKESKVKRGDIWQLGEHRVMCGDSTDLDDVKKLMNISKADMVFTDPPYDIINQNYCKCINAFTENAHVFIMHDDRGIVEYLKKSELEFLRFFIADFVFSCPRGNDPFLNHILISQEKQGNAIKHQNKYDSFGSIIKMKYRGTITNEDIFHKHQKPVDFVEKFINHFSIKDNVVLDLFLGSGSTLIAAEKLNRKCYGIELDENYCDVIIE</sequence>
<dbReference type="GO" id="GO:0032259">
    <property type="term" value="P:methylation"/>
    <property type="evidence" value="ECO:0007669"/>
    <property type="project" value="UniProtKB-KW"/>
</dbReference>
<dbReference type="SUPFAM" id="SSF53335">
    <property type="entry name" value="S-adenosyl-L-methionine-dependent methyltransferases"/>
    <property type="match status" value="1"/>
</dbReference>
<dbReference type="Gene3D" id="3.40.50.150">
    <property type="entry name" value="Vaccinia Virus protein VP39"/>
    <property type="match status" value="1"/>
</dbReference>
<dbReference type="Pfam" id="PF01555">
    <property type="entry name" value="N6_N4_Mtase"/>
    <property type="match status" value="1"/>
</dbReference>
<dbReference type="GO" id="GO:0003677">
    <property type="term" value="F:DNA binding"/>
    <property type="evidence" value="ECO:0007669"/>
    <property type="project" value="InterPro"/>
</dbReference>
<evidence type="ECO:0000256" key="1">
    <source>
        <dbReference type="ARBA" id="ARBA00006594"/>
    </source>
</evidence>
<keyword evidence="2" id="KW-0489">Methyltransferase</keyword>
<comment type="similarity">
    <text evidence="1">Belongs to the N(4)/N(6)-methyltransferase family.</text>
</comment>
<evidence type="ECO:0000256" key="3">
    <source>
        <dbReference type="ARBA" id="ARBA00022679"/>
    </source>
</evidence>
<dbReference type="InterPro" id="IPR002052">
    <property type="entry name" value="DNA_methylase_N6_adenine_CS"/>
</dbReference>
<feature type="domain" description="DNA methylase N-4/N-6" evidence="4">
    <location>
        <begin position="192"/>
        <end position="273"/>
    </location>
</feature>
<dbReference type="GO" id="GO:0008170">
    <property type="term" value="F:N-methyltransferase activity"/>
    <property type="evidence" value="ECO:0007669"/>
    <property type="project" value="InterPro"/>
</dbReference>
<keyword evidence="3" id="KW-0808">Transferase</keyword>
<dbReference type="InterPro" id="IPR001091">
    <property type="entry name" value="RM_Methyltransferase"/>
</dbReference>
<proteinExistence type="inferred from homology"/>
<accession>X0ULH4</accession>
<gene>
    <name evidence="5" type="ORF">S01H1_31295</name>
</gene>
<name>X0ULH4_9ZZZZ</name>
<evidence type="ECO:0000256" key="2">
    <source>
        <dbReference type="ARBA" id="ARBA00022603"/>
    </source>
</evidence>
<dbReference type="PROSITE" id="PS00092">
    <property type="entry name" value="N6_MTASE"/>
    <property type="match status" value="1"/>
</dbReference>
<dbReference type="InterPro" id="IPR002941">
    <property type="entry name" value="DNA_methylase_N4/N6"/>
</dbReference>
<feature type="non-terminal residue" evidence="5">
    <location>
        <position position="274"/>
    </location>
</feature>
<comment type="caution">
    <text evidence="5">The sequence shown here is derived from an EMBL/GenBank/DDBJ whole genome shotgun (WGS) entry which is preliminary data.</text>
</comment>
<evidence type="ECO:0000313" key="5">
    <source>
        <dbReference type="EMBL" id="GAF89340.1"/>
    </source>
</evidence>
<feature type="non-terminal residue" evidence="5">
    <location>
        <position position="1"/>
    </location>
</feature>
<evidence type="ECO:0000259" key="4">
    <source>
        <dbReference type="Pfam" id="PF01555"/>
    </source>
</evidence>
<dbReference type="AlphaFoldDB" id="X0ULH4"/>
<dbReference type="InterPro" id="IPR029063">
    <property type="entry name" value="SAM-dependent_MTases_sf"/>
</dbReference>
<reference evidence="5" key="1">
    <citation type="journal article" date="2014" name="Front. Microbiol.">
        <title>High frequency of phylogenetically diverse reductive dehalogenase-homologous genes in deep subseafloor sedimentary metagenomes.</title>
        <authorList>
            <person name="Kawai M."/>
            <person name="Futagami T."/>
            <person name="Toyoda A."/>
            <person name="Takaki Y."/>
            <person name="Nishi S."/>
            <person name="Hori S."/>
            <person name="Arai W."/>
            <person name="Tsubouchi T."/>
            <person name="Morono Y."/>
            <person name="Uchiyama I."/>
            <person name="Ito T."/>
            <person name="Fujiyama A."/>
            <person name="Inagaki F."/>
            <person name="Takami H."/>
        </authorList>
    </citation>
    <scope>NUCLEOTIDE SEQUENCE</scope>
    <source>
        <strain evidence="5">Expedition CK06-06</strain>
    </source>
</reference>
<organism evidence="5">
    <name type="scientific">marine sediment metagenome</name>
    <dbReference type="NCBI Taxonomy" id="412755"/>
    <lineage>
        <taxon>unclassified sequences</taxon>
        <taxon>metagenomes</taxon>
        <taxon>ecological metagenomes</taxon>
    </lineage>
</organism>
<dbReference type="EMBL" id="BARS01019300">
    <property type="protein sequence ID" value="GAF89340.1"/>
    <property type="molecule type" value="Genomic_DNA"/>
</dbReference>